<comment type="similarity">
    <text evidence="1">Belongs to the transglycosylase Slt family.</text>
</comment>
<evidence type="ECO:0000313" key="4">
    <source>
        <dbReference type="EMBL" id="AWW87146.1"/>
    </source>
</evidence>
<gene>
    <name evidence="6" type="ORF">C2800_00745</name>
</gene>
<reference evidence="5" key="1">
    <citation type="submission" date="2017-10" db="EMBL/GenBank/DDBJ databases">
        <title>Pathogenic variability among Pasteurella multocida A isolates from Brazilian pig farms.</title>
        <authorList>
            <person name="Oliveira J.X."/>
            <person name="Mores M.A.Z."/>
            <person name="Rebellato R."/>
            <person name="Kich J.D."/>
            <person name="Cantao M.E."/>
            <person name="Klein C.S."/>
            <person name="Guedes R.M."/>
            <person name="Coldebella A."/>
            <person name="Barcellos D.E.S.N."/>
            <person name="Mores N."/>
        </authorList>
    </citation>
    <scope>NUCLEOTIDE SEQUENCE</scope>
    <source>
        <strain evidence="4">BRMSA 1199</strain>
        <strain evidence="5">BRMSA 1201</strain>
    </source>
</reference>
<dbReference type="Proteomes" id="UP000540079">
    <property type="component" value="Unassembled WGS sequence"/>
</dbReference>
<evidence type="ECO:0000313" key="7">
    <source>
        <dbReference type="Proteomes" id="UP000540079"/>
    </source>
</evidence>
<dbReference type="PANTHER" id="PTHR37423:SF2">
    <property type="entry name" value="MEMBRANE-BOUND LYTIC MUREIN TRANSGLYCOSYLASE C"/>
    <property type="match status" value="1"/>
</dbReference>
<feature type="signal peptide" evidence="2">
    <location>
        <begin position="1"/>
        <end position="21"/>
    </location>
</feature>
<organism evidence="5">
    <name type="scientific">Pasteurella multocida</name>
    <dbReference type="NCBI Taxonomy" id="747"/>
    <lineage>
        <taxon>Bacteria</taxon>
        <taxon>Pseudomonadati</taxon>
        <taxon>Pseudomonadota</taxon>
        <taxon>Gammaproteobacteria</taxon>
        <taxon>Pasteurellales</taxon>
        <taxon>Pasteurellaceae</taxon>
        <taxon>Pasteurella</taxon>
    </lineage>
</organism>
<proteinExistence type="inferred from homology"/>
<dbReference type="EMBL" id="MG023086">
    <property type="protein sequence ID" value="AWW87194.1"/>
    <property type="molecule type" value="Genomic_DNA"/>
</dbReference>
<accession>A0A2Z4K4L1</accession>
<protein>
    <submittedName>
        <fullName evidence="5">Lysin</fullName>
    </submittedName>
    <submittedName>
        <fullName evidence="6">Lytic transglycosylase</fullName>
    </submittedName>
</protein>
<dbReference type="AlphaFoldDB" id="A0A2Z4K4L1"/>
<reference evidence="6 7" key="2">
    <citation type="journal article" date="2018" name="Front. Microbiol.">
        <title>Genetic and Phylogenetic Characteristics of Pasteurella multocida Isolates From Different Host Species.</title>
        <authorList>
            <person name="Peng Z."/>
            <person name="Liang W."/>
            <person name="Wang F."/>
            <person name="Xu Z."/>
            <person name="Xie Z."/>
            <person name="Lian Z."/>
            <person name="Hua L."/>
            <person name="Zhou R."/>
            <person name="Chen H."/>
            <person name="Wu B."/>
        </authorList>
    </citation>
    <scope>NUCLEOTIDE SEQUENCE [LARGE SCALE GENOMIC DNA]</scope>
    <source>
        <strain evidence="6 7">HNA06</strain>
    </source>
</reference>
<evidence type="ECO:0000259" key="3">
    <source>
        <dbReference type="Pfam" id="PF01464"/>
    </source>
</evidence>
<evidence type="ECO:0000313" key="6">
    <source>
        <dbReference type="EMBL" id="NNI77968.1"/>
    </source>
</evidence>
<evidence type="ECO:0000313" key="5">
    <source>
        <dbReference type="EMBL" id="AWW87194.1"/>
    </source>
</evidence>
<keyword evidence="2" id="KW-0732">Signal</keyword>
<dbReference type="EMBL" id="PPVL01000001">
    <property type="protein sequence ID" value="NNI77968.1"/>
    <property type="molecule type" value="Genomic_DNA"/>
</dbReference>
<dbReference type="Pfam" id="PF01464">
    <property type="entry name" value="SLT"/>
    <property type="match status" value="1"/>
</dbReference>
<dbReference type="RefSeq" id="WP_014668258.1">
    <property type="nucleotide sequence ID" value="NZ_CP008918.1"/>
</dbReference>
<dbReference type="SUPFAM" id="SSF53955">
    <property type="entry name" value="Lysozyme-like"/>
    <property type="match status" value="1"/>
</dbReference>
<feature type="chain" id="PRO_5033339566" evidence="2">
    <location>
        <begin position="22"/>
        <end position="199"/>
    </location>
</feature>
<sequence length="199" mass="22751">MRRLYALFIVLVALVISPVFATSTQYKRVLTQESHANWGLNAPIAVFAAQVHQESNWNVKAISPVGAQGLTQFMPSTAKWIAQRYPSLAINQPFNPNWALRALVVYNKYHYDKIAAKTECDRIAFTLSAYNGGLGWVQRDKKKAQAQGLDPLLYWNNVEQVNAGRSRANFAENRGYPKRIIYYWQPRYITWGNTVCLHD</sequence>
<dbReference type="Gene3D" id="1.10.530.10">
    <property type="match status" value="1"/>
</dbReference>
<evidence type="ECO:0000256" key="2">
    <source>
        <dbReference type="SAM" id="SignalP"/>
    </source>
</evidence>
<evidence type="ECO:0000256" key="1">
    <source>
        <dbReference type="ARBA" id="ARBA00007734"/>
    </source>
</evidence>
<name>A0A2Z4K4L1_PASMD</name>
<dbReference type="InterPro" id="IPR008258">
    <property type="entry name" value="Transglycosylase_SLT_dom_1"/>
</dbReference>
<dbReference type="EMBL" id="MG023085">
    <property type="protein sequence ID" value="AWW87146.1"/>
    <property type="molecule type" value="Genomic_DNA"/>
</dbReference>
<dbReference type="PANTHER" id="PTHR37423">
    <property type="entry name" value="SOLUBLE LYTIC MUREIN TRANSGLYCOSYLASE-RELATED"/>
    <property type="match status" value="1"/>
</dbReference>
<dbReference type="InterPro" id="IPR023346">
    <property type="entry name" value="Lysozyme-like_dom_sf"/>
</dbReference>
<dbReference type="KEGG" id="pmul:DR93_1407"/>
<feature type="domain" description="Transglycosylase SLT" evidence="3">
    <location>
        <begin position="43"/>
        <end position="147"/>
    </location>
</feature>